<reference evidence="6" key="2">
    <citation type="journal article" date="2014" name="ISME J.">
        <title>Microbial stratification in low pH oxic and suboxic macroscopic growths along an acid mine drainage.</title>
        <authorList>
            <person name="Mendez-Garcia C."/>
            <person name="Mesa V."/>
            <person name="Sprenger R.R."/>
            <person name="Richter M."/>
            <person name="Diez M.S."/>
            <person name="Solano J."/>
            <person name="Bargiela R."/>
            <person name="Golyshina O.V."/>
            <person name="Manteca A."/>
            <person name="Ramos J.L."/>
            <person name="Gallego J.R."/>
            <person name="Llorente I."/>
            <person name="Martins Dos Santos V.A."/>
            <person name="Jensen O.N."/>
            <person name="Pelaez A.I."/>
            <person name="Sanchez J."/>
            <person name="Ferrer M."/>
        </authorList>
    </citation>
    <scope>NUCLEOTIDE SEQUENCE</scope>
</reference>
<dbReference type="InterPro" id="IPR017871">
    <property type="entry name" value="ABC_transporter-like_CS"/>
</dbReference>
<evidence type="ECO:0000256" key="2">
    <source>
        <dbReference type="ARBA" id="ARBA00022448"/>
    </source>
</evidence>
<evidence type="ECO:0000259" key="5">
    <source>
        <dbReference type="PROSITE" id="PS50893"/>
    </source>
</evidence>
<feature type="domain" description="ABC transporter" evidence="5">
    <location>
        <begin position="23"/>
        <end position="232"/>
    </location>
</feature>
<name>T0YLD1_9ZZZZ</name>
<evidence type="ECO:0000256" key="3">
    <source>
        <dbReference type="ARBA" id="ARBA00022741"/>
    </source>
</evidence>
<dbReference type="InterPro" id="IPR027417">
    <property type="entry name" value="P-loop_NTPase"/>
</dbReference>
<dbReference type="AlphaFoldDB" id="T0YLD1"/>
<keyword evidence="4 6" id="KW-0067">ATP-binding</keyword>
<evidence type="ECO:0000256" key="1">
    <source>
        <dbReference type="ARBA" id="ARBA00005417"/>
    </source>
</evidence>
<dbReference type="Pfam" id="PF00005">
    <property type="entry name" value="ABC_tran"/>
    <property type="match status" value="1"/>
</dbReference>
<organism evidence="6">
    <name type="scientific">mine drainage metagenome</name>
    <dbReference type="NCBI Taxonomy" id="410659"/>
    <lineage>
        <taxon>unclassified sequences</taxon>
        <taxon>metagenomes</taxon>
        <taxon>ecological metagenomes</taxon>
    </lineage>
</organism>
<gene>
    <name evidence="6" type="ORF">B1A_17948</name>
</gene>
<feature type="non-terminal residue" evidence="6">
    <location>
        <position position="232"/>
    </location>
</feature>
<evidence type="ECO:0000256" key="4">
    <source>
        <dbReference type="ARBA" id="ARBA00022840"/>
    </source>
</evidence>
<dbReference type="InterPro" id="IPR003593">
    <property type="entry name" value="AAA+_ATPase"/>
</dbReference>
<dbReference type="Gene3D" id="3.40.50.300">
    <property type="entry name" value="P-loop containing nucleotide triphosphate hydrolases"/>
    <property type="match status" value="1"/>
</dbReference>
<sequence length="232" mass="25227">MTTKVSTYAASGLLESDDDSNIVTTRNLTKKFGDRIAVNKVSLAIPRGIAFGYLGPNGAGKTTLIRMLLGLTQPTSGEMVLRGYRLPSHRSAALSKVGAIIEEPRFHPHLTGRENLEVFASVRDKESFGRISGALERVGLGERATERVRGYSLGMRQRLGIARCLLSDPELLILDEPMNGLDPGGILEFRHLIRSFVDEGRTVVISSHLLDEIEKTCDAVAIVDSGQVVKQG</sequence>
<keyword evidence="3" id="KW-0547">Nucleotide-binding</keyword>
<reference evidence="6" key="1">
    <citation type="submission" date="2013-08" db="EMBL/GenBank/DDBJ databases">
        <authorList>
            <person name="Mendez C."/>
            <person name="Richter M."/>
            <person name="Ferrer M."/>
            <person name="Sanchez J."/>
        </authorList>
    </citation>
    <scope>NUCLEOTIDE SEQUENCE</scope>
</reference>
<proteinExistence type="inferred from homology"/>
<comment type="similarity">
    <text evidence="1">Belongs to the ABC transporter superfamily.</text>
</comment>
<dbReference type="GO" id="GO:0005524">
    <property type="term" value="F:ATP binding"/>
    <property type="evidence" value="ECO:0007669"/>
    <property type="project" value="UniProtKB-KW"/>
</dbReference>
<dbReference type="GO" id="GO:0016887">
    <property type="term" value="F:ATP hydrolysis activity"/>
    <property type="evidence" value="ECO:0007669"/>
    <property type="project" value="InterPro"/>
</dbReference>
<dbReference type="PROSITE" id="PS00211">
    <property type="entry name" value="ABC_TRANSPORTER_1"/>
    <property type="match status" value="1"/>
</dbReference>
<dbReference type="SUPFAM" id="SSF52540">
    <property type="entry name" value="P-loop containing nucleoside triphosphate hydrolases"/>
    <property type="match status" value="1"/>
</dbReference>
<dbReference type="PANTHER" id="PTHR43335:SF4">
    <property type="entry name" value="ABC TRANSPORTER, ATP-BINDING PROTEIN"/>
    <property type="match status" value="1"/>
</dbReference>
<keyword evidence="2" id="KW-0813">Transport</keyword>
<dbReference type="PROSITE" id="PS50893">
    <property type="entry name" value="ABC_TRANSPORTER_2"/>
    <property type="match status" value="1"/>
</dbReference>
<evidence type="ECO:0000313" key="6">
    <source>
        <dbReference type="EMBL" id="EQD36256.1"/>
    </source>
</evidence>
<accession>T0YLD1</accession>
<dbReference type="EMBL" id="AUZX01013219">
    <property type="protein sequence ID" value="EQD36256.1"/>
    <property type="molecule type" value="Genomic_DNA"/>
</dbReference>
<dbReference type="PANTHER" id="PTHR43335">
    <property type="entry name" value="ABC TRANSPORTER, ATP-BINDING PROTEIN"/>
    <property type="match status" value="1"/>
</dbReference>
<dbReference type="InterPro" id="IPR003439">
    <property type="entry name" value="ABC_transporter-like_ATP-bd"/>
</dbReference>
<dbReference type="SMART" id="SM00382">
    <property type="entry name" value="AAA"/>
    <property type="match status" value="1"/>
</dbReference>
<protein>
    <submittedName>
        <fullName evidence="6">Bacitracin transport ATP-binding protein BcrA</fullName>
    </submittedName>
</protein>
<comment type="caution">
    <text evidence="6">The sequence shown here is derived from an EMBL/GenBank/DDBJ whole genome shotgun (WGS) entry which is preliminary data.</text>
</comment>